<organism evidence="1 2">
    <name type="scientific">Flavobacterium zepuense</name>
    <dbReference type="NCBI Taxonomy" id="2593302"/>
    <lineage>
        <taxon>Bacteria</taxon>
        <taxon>Pseudomonadati</taxon>
        <taxon>Bacteroidota</taxon>
        <taxon>Flavobacteriia</taxon>
        <taxon>Flavobacteriales</taxon>
        <taxon>Flavobacteriaceae</taxon>
        <taxon>Flavobacterium</taxon>
    </lineage>
</organism>
<dbReference type="OrthoDB" id="1343945at2"/>
<proteinExistence type="predicted"/>
<comment type="caution">
    <text evidence="1">The sequence shown here is derived from an EMBL/GenBank/DDBJ whole genome shotgun (WGS) entry which is preliminary data.</text>
</comment>
<dbReference type="Proteomes" id="UP000320643">
    <property type="component" value="Unassembled WGS sequence"/>
</dbReference>
<dbReference type="RefSeq" id="WP_143371301.1">
    <property type="nucleotide sequence ID" value="NZ_VJVZ01000001.1"/>
</dbReference>
<reference evidence="1 2" key="1">
    <citation type="submission" date="2019-07" db="EMBL/GenBank/DDBJ databases">
        <title>Flavobacterium sp. nov., isolated from glacier ice.</title>
        <authorList>
            <person name="Liu Q."/>
            <person name="Xin Y.-H."/>
        </authorList>
    </citation>
    <scope>NUCLEOTIDE SEQUENCE [LARGE SCALE GENOMIC DNA]</scope>
    <source>
        <strain evidence="1 2">ZT4R6</strain>
    </source>
</reference>
<evidence type="ECO:0000313" key="2">
    <source>
        <dbReference type="Proteomes" id="UP000320643"/>
    </source>
</evidence>
<dbReference type="AlphaFoldDB" id="A0A552V9D4"/>
<dbReference type="EMBL" id="VJVZ01000001">
    <property type="protein sequence ID" value="TRW27075.1"/>
    <property type="molecule type" value="Genomic_DNA"/>
</dbReference>
<name>A0A552V9D4_9FLAO</name>
<keyword evidence="2" id="KW-1185">Reference proteome</keyword>
<evidence type="ECO:0000313" key="1">
    <source>
        <dbReference type="EMBL" id="TRW27075.1"/>
    </source>
</evidence>
<protein>
    <submittedName>
        <fullName evidence="1">General secretion pathway protein</fullName>
    </submittedName>
</protein>
<accession>A0A552V9D4</accession>
<sequence length="185" mass="21693">MKLNKKNKILLLGFCIVLYICYAFAFSNTWEYYSQYTTQRELTDTGLNDPAYLQNLLQKEKQLDKVLSQYTNTTDASFQNELLRQLSILSSRDRLKIVDFKEPHTFVEKNIRTNSYVFSLQGSFNGILLLINSLENNPSLGYVKTITFIKKKNYRTGEDYLTGEVILQKSETVKERDNDKNYNKY</sequence>
<gene>
    <name evidence="1" type="ORF">FMM05_00040</name>
</gene>